<dbReference type="CDD" id="cd16833">
    <property type="entry name" value="YfiH"/>
    <property type="match status" value="1"/>
</dbReference>
<dbReference type="PANTHER" id="PTHR30616:SF2">
    <property type="entry name" value="PURINE NUCLEOSIDE PHOSPHORYLASE LACC1"/>
    <property type="match status" value="1"/>
</dbReference>
<keyword evidence="3" id="KW-0808">Transferase</keyword>
<evidence type="ECO:0000256" key="4">
    <source>
        <dbReference type="ARBA" id="ARBA00022723"/>
    </source>
</evidence>
<organism evidence="11">
    <name type="scientific">Thermodesulfobacterium geofontis</name>
    <dbReference type="NCBI Taxonomy" id="1295609"/>
    <lineage>
        <taxon>Bacteria</taxon>
        <taxon>Pseudomonadati</taxon>
        <taxon>Thermodesulfobacteriota</taxon>
        <taxon>Thermodesulfobacteria</taxon>
        <taxon>Thermodesulfobacteriales</taxon>
        <taxon>Thermodesulfobacteriaceae</taxon>
        <taxon>Thermodesulfobacterium</taxon>
    </lineage>
</organism>
<evidence type="ECO:0000256" key="10">
    <source>
        <dbReference type="RuleBase" id="RU361274"/>
    </source>
</evidence>
<dbReference type="SUPFAM" id="SSF64438">
    <property type="entry name" value="CNF1/YfiH-like putative cysteine hydrolases"/>
    <property type="match status" value="1"/>
</dbReference>
<keyword evidence="5" id="KW-0378">Hydrolase</keyword>
<dbReference type="EMBL" id="DSZN01000094">
    <property type="protein sequence ID" value="HGQ85800.1"/>
    <property type="molecule type" value="Genomic_DNA"/>
</dbReference>
<evidence type="ECO:0000256" key="3">
    <source>
        <dbReference type="ARBA" id="ARBA00022679"/>
    </source>
</evidence>
<name>A0A7C4NSB0_9BACT</name>
<comment type="catalytic activity">
    <reaction evidence="7">
        <text>adenosine + H2O + H(+) = inosine + NH4(+)</text>
        <dbReference type="Rhea" id="RHEA:24408"/>
        <dbReference type="ChEBI" id="CHEBI:15377"/>
        <dbReference type="ChEBI" id="CHEBI:15378"/>
        <dbReference type="ChEBI" id="CHEBI:16335"/>
        <dbReference type="ChEBI" id="CHEBI:17596"/>
        <dbReference type="ChEBI" id="CHEBI:28938"/>
        <dbReference type="EC" id="3.5.4.4"/>
    </reaction>
    <physiologicalReaction direction="left-to-right" evidence="7">
        <dbReference type="Rhea" id="RHEA:24409"/>
    </physiologicalReaction>
</comment>
<evidence type="ECO:0000313" key="11">
    <source>
        <dbReference type="EMBL" id="HGQ85800.1"/>
    </source>
</evidence>
<accession>A0A7C4NSB0</accession>
<dbReference type="Gene3D" id="3.60.140.10">
    <property type="entry name" value="CNF1/YfiH-like putative cysteine hydrolases"/>
    <property type="match status" value="1"/>
</dbReference>
<comment type="catalytic activity">
    <reaction evidence="1">
        <text>inosine + phosphate = alpha-D-ribose 1-phosphate + hypoxanthine</text>
        <dbReference type="Rhea" id="RHEA:27646"/>
        <dbReference type="ChEBI" id="CHEBI:17368"/>
        <dbReference type="ChEBI" id="CHEBI:17596"/>
        <dbReference type="ChEBI" id="CHEBI:43474"/>
        <dbReference type="ChEBI" id="CHEBI:57720"/>
        <dbReference type="EC" id="2.4.2.1"/>
    </reaction>
    <physiologicalReaction direction="left-to-right" evidence="1">
        <dbReference type="Rhea" id="RHEA:27647"/>
    </physiologicalReaction>
</comment>
<evidence type="ECO:0000256" key="9">
    <source>
        <dbReference type="ARBA" id="ARBA00049893"/>
    </source>
</evidence>
<comment type="catalytic activity">
    <reaction evidence="9">
        <text>S-methyl-5'-thioadenosine + phosphate = 5-(methylsulfanyl)-alpha-D-ribose 1-phosphate + adenine</text>
        <dbReference type="Rhea" id="RHEA:11852"/>
        <dbReference type="ChEBI" id="CHEBI:16708"/>
        <dbReference type="ChEBI" id="CHEBI:17509"/>
        <dbReference type="ChEBI" id="CHEBI:43474"/>
        <dbReference type="ChEBI" id="CHEBI:58533"/>
        <dbReference type="EC" id="2.4.2.28"/>
    </reaction>
    <physiologicalReaction direction="left-to-right" evidence="9">
        <dbReference type="Rhea" id="RHEA:11853"/>
    </physiologicalReaction>
</comment>
<evidence type="ECO:0000256" key="2">
    <source>
        <dbReference type="ARBA" id="ARBA00007353"/>
    </source>
</evidence>
<dbReference type="InterPro" id="IPR003730">
    <property type="entry name" value="Cu_polyphenol_OxRdtase"/>
</dbReference>
<evidence type="ECO:0000256" key="7">
    <source>
        <dbReference type="ARBA" id="ARBA00047989"/>
    </source>
</evidence>
<evidence type="ECO:0000256" key="5">
    <source>
        <dbReference type="ARBA" id="ARBA00022801"/>
    </source>
</evidence>
<dbReference type="GO" id="GO:0005507">
    <property type="term" value="F:copper ion binding"/>
    <property type="evidence" value="ECO:0007669"/>
    <property type="project" value="TreeGrafter"/>
</dbReference>
<comment type="similarity">
    <text evidence="2 10">Belongs to the purine nucleoside phosphorylase YfiH/LACC1 family.</text>
</comment>
<dbReference type="NCBIfam" id="TIGR00726">
    <property type="entry name" value="peptidoglycan editing factor PgeF"/>
    <property type="match status" value="1"/>
</dbReference>
<dbReference type="AlphaFoldDB" id="A0A7C4NSB0"/>
<dbReference type="GO" id="GO:0017061">
    <property type="term" value="F:S-methyl-5-thioadenosine phosphorylase activity"/>
    <property type="evidence" value="ECO:0007669"/>
    <property type="project" value="UniProtKB-EC"/>
</dbReference>
<dbReference type="InterPro" id="IPR011324">
    <property type="entry name" value="Cytotoxic_necrot_fac-like_cat"/>
</dbReference>
<evidence type="ECO:0000256" key="1">
    <source>
        <dbReference type="ARBA" id="ARBA00000553"/>
    </source>
</evidence>
<comment type="caution">
    <text evidence="11">The sequence shown here is derived from an EMBL/GenBank/DDBJ whole genome shotgun (WGS) entry which is preliminary data.</text>
</comment>
<proteinExistence type="inferred from homology"/>
<sequence length="245" mass="28537">MKDLLCIFKNLLNTEFIFPPIFKDISVFGVFSQKLPYPFNFNSLNALNSFKLFFPKQIHSTQIIKLEENLFSKASLSLFEIEGDAVYTFDKNIFLGIKTADCVPILITSKHADFVASVHAGWRGSINKILSKFLQKIIDLGIKSENILIAMGPHIKVCCYEVGNEVIEMIRKNFENPERFIFFKNKKIFLDLENLNYYQALECSIPESNIWISKDCTYCLKDKYWSQRYHREKRSFQIALIGKLK</sequence>
<dbReference type="Pfam" id="PF02578">
    <property type="entry name" value="Cu-oxidase_4"/>
    <property type="match status" value="1"/>
</dbReference>
<dbReference type="InterPro" id="IPR038371">
    <property type="entry name" value="Cu_polyphenol_OxRdtase_sf"/>
</dbReference>
<comment type="catalytic activity">
    <reaction evidence="8">
        <text>adenosine + phosphate = alpha-D-ribose 1-phosphate + adenine</text>
        <dbReference type="Rhea" id="RHEA:27642"/>
        <dbReference type="ChEBI" id="CHEBI:16335"/>
        <dbReference type="ChEBI" id="CHEBI:16708"/>
        <dbReference type="ChEBI" id="CHEBI:43474"/>
        <dbReference type="ChEBI" id="CHEBI:57720"/>
        <dbReference type="EC" id="2.4.2.1"/>
    </reaction>
    <physiologicalReaction direction="left-to-right" evidence="8">
        <dbReference type="Rhea" id="RHEA:27643"/>
    </physiologicalReaction>
</comment>
<evidence type="ECO:0000256" key="8">
    <source>
        <dbReference type="ARBA" id="ARBA00048968"/>
    </source>
</evidence>
<dbReference type="GO" id="GO:0016787">
    <property type="term" value="F:hydrolase activity"/>
    <property type="evidence" value="ECO:0007669"/>
    <property type="project" value="UniProtKB-KW"/>
</dbReference>
<dbReference type="PANTHER" id="PTHR30616">
    <property type="entry name" value="UNCHARACTERIZED PROTEIN YFIH"/>
    <property type="match status" value="1"/>
</dbReference>
<keyword evidence="6" id="KW-0862">Zinc</keyword>
<gene>
    <name evidence="11" type="primary">pgeF</name>
    <name evidence="11" type="ORF">ENT66_05620</name>
</gene>
<reference evidence="11" key="1">
    <citation type="journal article" date="2020" name="mSystems">
        <title>Genome- and Community-Level Interaction Insights into Carbon Utilization and Element Cycling Functions of Hydrothermarchaeota in Hydrothermal Sediment.</title>
        <authorList>
            <person name="Zhou Z."/>
            <person name="Liu Y."/>
            <person name="Xu W."/>
            <person name="Pan J."/>
            <person name="Luo Z.H."/>
            <person name="Li M."/>
        </authorList>
    </citation>
    <scope>NUCLEOTIDE SEQUENCE [LARGE SCALE GENOMIC DNA]</scope>
    <source>
        <strain evidence="11">SpSt-6</strain>
    </source>
</reference>
<evidence type="ECO:0000256" key="6">
    <source>
        <dbReference type="ARBA" id="ARBA00022833"/>
    </source>
</evidence>
<keyword evidence="4" id="KW-0479">Metal-binding</keyword>
<protein>
    <recommendedName>
        <fullName evidence="10">Purine nucleoside phosphorylase</fullName>
    </recommendedName>
</protein>